<dbReference type="GO" id="GO:0016491">
    <property type="term" value="F:oxidoreductase activity"/>
    <property type="evidence" value="ECO:0007669"/>
    <property type="project" value="UniProtKB-KW"/>
</dbReference>
<dbReference type="Proteomes" id="UP000306602">
    <property type="component" value="Unassembled WGS sequence"/>
</dbReference>
<dbReference type="InterPro" id="IPR036188">
    <property type="entry name" value="FAD/NAD-bd_sf"/>
</dbReference>
<keyword evidence="4" id="KW-1185">Reference proteome</keyword>
<dbReference type="SUPFAM" id="SSF51971">
    <property type="entry name" value="Nucleotide-binding domain"/>
    <property type="match status" value="1"/>
</dbReference>
<dbReference type="EMBL" id="SRKY01000004">
    <property type="protein sequence ID" value="THH35418.1"/>
    <property type="molecule type" value="Genomic_DNA"/>
</dbReference>
<dbReference type="GO" id="GO:0005737">
    <property type="term" value="C:cytoplasm"/>
    <property type="evidence" value="ECO:0007669"/>
    <property type="project" value="TreeGrafter"/>
</dbReference>
<dbReference type="PANTHER" id="PTHR13847">
    <property type="entry name" value="SARCOSINE DEHYDROGENASE-RELATED"/>
    <property type="match status" value="1"/>
</dbReference>
<dbReference type="AlphaFoldDB" id="A0A4S4NBL9"/>
<sequence length="345" mass="35956">MASVDVSVRGAGIFGLSVAWACVKAGAKVELVDPNGVAAGSSGGVVGALAPHVPENWNPKKQFQLESLLLAEEFWADVADVSGTASGYIRAGRIQPLADMAAVALAEERGRGAARLWGTSAKWHVTDSASGWQIGSGSGQYVHDTLSAHIHPRRACVSLAAALAARGVKVQAAPESPAAATVWATGATGLADLSHAAGKEIGRGIKGQAALLKLDRAQLPQLFIDGVHIVPHLDGTIAIGSTTEREFDDPTGTDALLDDVVARATDAVPELRAAAVLLRWAGLRPRARTRAPMLGPWPDRPGHFVANGGFKIGFGMAPKIAEVMARLVLDEQNEIPQGFHVVDNL</sequence>
<feature type="domain" description="FAD dependent oxidoreductase" evidence="2">
    <location>
        <begin position="5"/>
        <end position="327"/>
    </location>
</feature>
<protein>
    <submittedName>
        <fullName evidence="3">FAD-binding oxidoreductase</fullName>
    </submittedName>
</protein>
<evidence type="ECO:0000313" key="4">
    <source>
        <dbReference type="Proteomes" id="UP000306602"/>
    </source>
</evidence>
<comment type="caution">
    <text evidence="3">The sequence shown here is derived from an EMBL/GenBank/DDBJ whole genome shotgun (WGS) entry which is preliminary data.</text>
</comment>
<organism evidence="3 4">
    <name type="scientific">Aliishimia ponticola</name>
    <dbReference type="NCBI Taxonomy" id="2499833"/>
    <lineage>
        <taxon>Bacteria</taxon>
        <taxon>Pseudomonadati</taxon>
        <taxon>Pseudomonadota</taxon>
        <taxon>Alphaproteobacteria</taxon>
        <taxon>Rhodobacterales</taxon>
        <taxon>Paracoccaceae</taxon>
        <taxon>Aliishimia</taxon>
    </lineage>
</organism>
<keyword evidence="1" id="KW-0560">Oxidoreductase</keyword>
<accession>A0A4S4NBL9</accession>
<dbReference type="InterPro" id="IPR006076">
    <property type="entry name" value="FAD-dep_OxRdtase"/>
</dbReference>
<name>A0A4S4NBL9_9RHOB</name>
<evidence type="ECO:0000313" key="3">
    <source>
        <dbReference type="EMBL" id="THH35418.1"/>
    </source>
</evidence>
<evidence type="ECO:0000259" key="2">
    <source>
        <dbReference type="Pfam" id="PF01266"/>
    </source>
</evidence>
<dbReference type="RefSeq" id="WP_136464151.1">
    <property type="nucleotide sequence ID" value="NZ_SRKY01000004.1"/>
</dbReference>
<evidence type="ECO:0000256" key="1">
    <source>
        <dbReference type="ARBA" id="ARBA00023002"/>
    </source>
</evidence>
<dbReference type="OrthoDB" id="7818064at2"/>
<gene>
    <name evidence="3" type="ORF">E4Z66_16540</name>
</gene>
<proteinExistence type="predicted"/>
<dbReference type="Gene3D" id="3.50.50.60">
    <property type="entry name" value="FAD/NAD(P)-binding domain"/>
    <property type="match status" value="2"/>
</dbReference>
<dbReference type="PANTHER" id="PTHR13847:SF289">
    <property type="entry name" value="GLYCINE OXIDASE"/>
    <property type="match status" value="1"/>
</dbReference>
<reference evidence="3 4" key="1">
    <citation type="submission" date="2019-04" db="EMBL/GenBank/DDBJ databases">
        <title>Shimia ponticola sp. nov., isolated from seawater.</title>
        <authorList>
            <person name="Kim Y.-O."/>
            <person name="Yoon J.-H."/>
        </authorList>
    </citation>
    <scope>NUCLEOTIDE SEQUENCE [LARGE SCALE GENOMIC DNA]</scope>
    <source>
        <strain evidence="3 4">MYP11</strain>
    </source>
</reference>
<dbReference type="Gene3D" id="3.30.9.10">
    <property type="entry name" value="D-Amino Acid Oxidase, subunit A, domain 2"/>
    <property type="match status" value="2"/>
</dbReference>
<dbReference type="Pfam" id="PF01266">
    <property type="entry name" value="DAO"/>
    <property type="match status" value="1"/>
</dbReference>